<dbReference type="RefSeq" id="XP_044974798.1">
    <property type="nucleotide sequence ID" value="XM_045118863.1"/>
</dbReference>
<dbReference type="Pfam" id="PF23559">
    <property type="entry name" value="WHD_DRP"/>
    <property type="match status" value="1"/>
</dbReference>
<dbReference type="InterPro" id="IPR036388">
    <property type="entry name" value="WH-like_DNA-bd_sf"/>
</dbReference>
<dbReference type="FunFam" id="3.40.50.300:FF:001091">
    <property type="entry name" value="Probable disease resistance protein At1g61300"/>
    <property type="match status" value="1"/>
</dbReference>
<dbReference type="GO" id="GO:0042742">
    <property type="term" value="P:defense response to bacterium"/>
    <property type="evidence" value="ECO:0007669"/>
    <property type="project" value="UniProtKB-ARBA"/>
</dbReference>
<name>A0A8I6X2V8_HORVV</name>
<dbReference type="GO" id="GO:0009626">
    <property type="term" value="P:plant-type hypersensitive response"/>
    <property type="evidence" value="ECO:0007669"/>
    <property type="project" value="UniProtKB-ARBA"/>
</dbReference>
<evidence type="ECO:0000313" key="12">
    <source>
        <dbReference type="Proteomes" id="UP000011116"/>
    </source>
</evidence>
<dbReference type="GO" id="GO:0002758">
    <property type="term" value="P:innate immune response-activating signaling pathway"/>
    <property type="evidence" value="ECO:0007669"/>
    <property type="project" value="UniProtKB-ARBA"/>
</dbReference>
<protein>
    <recommendedName>
        <fullName evidence="13">RGH1</fullName>
    </recommendedName>
</protein>
<keyword evidence="5" id="KW-0611">Plant defense</keyword>
<dbReference type="KEGG" id="hvg:123442735"/>
<reference evidence="12" key="1">
    <citation type="journal article" date="2012" name="Nature">
        <title>A physical, genetic and functional sequence assembly of the barley genome.</title>
        <authorList>
            <consortium name="The International Barley Genome Sequencing Consortium"/>
            <person name="Mayer K.F."/>
            <person name="Waugh R."/>
            <person name="Brown J.W."/>
            <person name="Schulman A."/>
            <person name="Langridge P."/>
            <person name="Platzer M."/>
            <person name="Fincher G.B."/>
            <person name="Muehlbauer G.J."/>
            <person name="Sato K."/>
            <person name="Close T.J."/>
            <person name="Wise R.P."/>
            <person name="Stein N."/>
        </authorList>
    </citation>
    <scope>NUCLEOTIDE SEQUENCE [LARGE SCALE GENOMIC DNA]</scope>
    <source>
        <strain evidence="12">cv. Morex</strain>
    </source>
</reference>
<evidence type="ECO:0000313" key="11">
    <source>
        <dbReference type="EnsemblPlants" id="HORVU.MOREX.r3.3HG0231840.1"/>
    </source>
</evidence>
<dbReference type="Gene3D" id="1.20.5.4130">
    <property type="match status" value="1"/>
</dbReference>
<dbReference type="SUPFAM" id="SSF52058">
    <property type="entry name" value="L domain-like"/>
    <property type="match status" value="1"/>
</dbReference>
<dbReference type="InterPro" id="IPR041118">
    <property type="entry name" value="Rx_N"/>
</dbReference>
<dbReference type="PANTHER" id="PTHR23155">
    <property type="entry name" value="DISEASE RESISTANCE PROTEIN RP"/>
    <property type="match status" value="1"/>
</dbReference>
<feature type="domain" description="NB-ARC" evidence="7">
    <location>
        <begin position="193"/>
        <end position="340"/>
    </location>
</feature>
<dbReference type="Gene3D" id="3.80.10.10">
    <property type="entry name" value="Ribonuclease Inhibitor"/>
    <property type="match status" value="1"/>
</dbReference>
<keyword evidence="3" id="KW-0677">Repeat</keyword>
<gene>
    <name evidence="11" type="primary">LOC123442735</name>
</gene>
<dbReference type="Gene3D" id="3.40.50.300">
    <property type="entry name" value="P-loop containing nucleotide triphosphate hydrolases"/>
    <property type="match status" value="1"/>
</dbReference>
<dbReference type="InterPro" id="IPR055414">
    <property type="entry name" value="LRR_R13L4/SHOC2-like"/>
</dbReference>
<sequence>MQVVTGAMGALIPKLFQLLNEEYNLQKGVKQDVEFLTKELPSMHEALRKVADVPRDQLDRQVKIWADEVRELSYVMEDVVDSFLASVQGSQPAANSHKLKELLKKMGNLLPRGKTRRKIAKKIKGIKIQVKEVADRRDRYGVNNAVANLAAAPTPVDPRLLALFKEQKELVGIDAARDEITKKLTDGDGDVANQQLKILSIFGIGGLGKTTVAKVVHQKLQAKFMLKAFVSVGRKPDVKKVLRDIFLELDKEGYRKSNAQALDEKQLIVELQELLENKRYFIVIDDIWDVEAWKIISCALKDSNCGSKIITTTRSLEVARKSGEAYQLKPLSPDSSENLLYMRLYGGKSKCPFDHPLEMSEKILQRCGGVPLAILTIASLLEGKAREDWSKVYDSIGFGHGKNHDVDNTRKILLFSYYDLPYYLRPCLLYLSIYPEDYTIGKETLIWKWVGEGFIEEEQGIGQYEIGERYFNELVNRSMIQPIRGSYCSYFVTGCRVHDLVLDMICLLSNEENFVRIWDINDQRISCQSDDRRLAIQKRVLEQDDSLANMCTPQLRSFSAIECGIHVLPALSSFGALRVLDMQDCSFTSDVSYHLDHLGSLIHLRYLGLRSIPIDKLPQEIGNLKFLQTLDLMDTGIKELPHSFGLLRQLKCLHFEVNEGTVGMHMLGNLTSLEDLRLTFKTWPPEFVAELGKLTMLRNLNLFSFLGRLLDVSQMKALVKSLVKLQKIEVLGINFTCHVSIGHQDWEGYVPPQQLRELSLLTASDRLPAWINPSLIPNITSLWFTVEEVKARDMEILGSFPELITLGMTGQGLSNSQDFLPDAVGELFPKLRYFYTPVPLRFLRGAMPSLESLEYAYLRVQKLKRDSSFVFEFSSWENLHSLQKVKAYIEPRSAQENKDEAVVALELAANQHPNCPNLTVQNYK</sequence>
<evidence type="ECO:0000259" key="9">
    <source>
        <dbReference type="Pfam" id="PF23559"/>
    </source>
</evidence>
<dbReference type="Pfam" id="PF00931">
    <property type="entry name" value="NB-ARC"/>
    <property type="match status" value="1"/>
</dbReference>
<evidence type="ECO:0000256" key="6">
    <source>
        <dbReference type="ARBA" id="ARBA00023054"/>
    </source>
</evidence>
<dbReference type="Gene3D" id="1.10.8.430">
    <property type="entry name" value="Helical domain of apoptotic protease-activating factors"/>
    <property type="match status" value="1"/>
</dbReference>
<dbReference type="PANTHER" id="PTHR23155:SF1181">
    <property type="entry name" value="OS08G0170200 PROTEIN"/>
    <property type="match status" value="1"/>
</dbReference>
<dbReference type="Gramene" id="HORVU.MOREX.r3.3HG0231840.1">
    <property type="protein sequence ID" value="HORVU.MOREX.r3.3HG0231840.1"/>
    <property type="gene ID" value="HORVU.MOREX.r3.3HG0231840"/>
</dbReference>
<dbReference type="GO" id="GO:0043531">
    <property type="term" value="F:ADP binding"/>
    <property type="evidence" value="ECO:0007669"/>
    <property type="project" value="InterPro"/>
</dbReference>
<reference evidence="11" key="2">
    <citation type="submission" date="2020-10" db="EMBL/GenBank/DDBJ databases">
        <authorList>
            <person name="Scholz U."/>
            <person name="Mascher M."/>
            <person name="Fiebig A."/>
        </authorList>
    </citation>
    <scope>NUCLEOTIDE SEQUENCE [LARGE SCALE GENOMIC DNA]</scope>
    <source>
        <strain evidence="11">cv. Morex</strain>
    </source>
</reference>
<evidence type="ECO:0008006" key="13">
    <source>
        <dbReference type="Google" id="ProtNLM"/>
    </source>
</evidence>
<dbReference type="InterPro" id="IPR002182">
    <property type="entry name" value="NB-ARC"/>
</dbReference>
<dbReference type="InterPro" id="IPR038005">
    <property type="entry name" value="RX-like_CC"/>
</dbReference>
<dbReference type="Proteomes" id="UP000011116">
    <property type="component" value="Chromosome 3H"/>
</dbReference>
<organism evidence="11 12">
    <name type="scientific">Hordeum vulgare subsp. vulgare</name>
    <name type="common">Domesticated barley</name>
    <dbReference type="NCBI Taxonomy" id="112509"/>
    <lineage>
        <taxon>Eukaryota</taxon>
        <taxon>Viridiplantae</taxon>
        <taxon>Streptophyta</taxon>
        <taxon>Embryophyta</taxon>
        <taxon>Tracheophyta</taxon>
        <taxon>Spermatophyta</taxon>
        <taxon>Magnoliopsida</taxon>
        <taxon>Liliopsida</taxon>
        <taxon>Poales</taxon>
        <taxon>Poaceae</taxon>
        <taxon>BOP clade</taxon>
        <taxon>Pooideae</taxon>
        <taxon>Triticodae</taxon>
        <taxon>Triticeae</taxon>
        <taxon>Hordeinae</taxon>
        <taxon>Hordeum</taxon>
    </lineage>
</organism>
<evidence type="ECO:0000256" key="4">
    <source>
        <dbReference type="ARBA" id="ARBA00022741"/>
    </source>
</evidence>
<evidence type="ECO:0000256" key="5">
    <source>
        <dbReference type="ARBA" id="ARBA00022821"/>
    </source>
</evidence>
<dbReference type="EnsemblPlants" id="HORVU.MOREX.r3.3HG0231840.1">
    <property type="protein sequence ID" value="HORVU.MOREX.r3.3HG0231840.1"/>
    <property type="gene ID" value="HORVU.MOREX.r3.3HG0231840"/>
</dbReference>
<keyword evidence="2" id="KW-0433">Leucine-rich repeat</keyword>
<feature type="domain" description="Disease resistance N-terminal" evidence="8">
    <location>
        <begin position="7"/>
        <end position="95"/>
    </location>
</feature>
<reference evidence="11" key="3">
    <citation type="submission" date="2022-01" db="UniProtKB">
        <authorList>
            <consortium name="EnsemblPlants"/>
        </authorList>
    </citation>
    <scope>IDENTIFICATION</scope>
    <source>
        <strain evidence="11">subsp. vulgare</strain>
    </source>
</reference>
<comment type="similarity">
    <text evidence="1">Belongs to the disease resistance NB-LRR family.</text>
</comment>
<keyword evidence="6" id="KW-0175">Coiled coil</keyword>
<dbReference type="CDD" id="cd14798">
    <property type="entry name" value="RX-CC_like"/>
    <property type="match status" value="1"/>
</dbReference>
<dbReference type="Pfam" id="PF18052">
    <property type="entry name" value="Rx_N"/>
    <property type="match status" value="1"/>
</dbReference>
<dbReference type="InterPro" id="IPR044974">
    <property type="entry name" value="Disease_R_plants"/>
</dbReference>
<dbReference type="Gene3D" id="1.10.10.10">
    <property type="entry name" value="Winged helix-like DNA-binding domain superfamily/Winged helix DNA-binding domain"/>
    <property type="match status" value="1"/>
</dbReference>
<evidence type="ECO:0000256" key="2">
    <source>
        <dbReference type="ARBA" id="ARBA00022614"/>
    </source>
</evidence>
<dbReference type="GeneID" id="123442735"/>
<keyword evidence="4" id="KW-0547">Nucleotide-binding</keyword>
<dbReference type="FunFam" id="1.10.10.10:FF:000322">
    <property type="entry name" value="Probable disease resistance protein At1g63360"/>
    <property type="match status" value="1"/>
</dbReference>
<dbReference type="AlphaFoldDB" id="A0A8I6X2V8"/>
<accession>A0A8I6X2V8</accession>
<dbReference type="OrthoDB" id="693948at2759"/>
<evidence type="ECO:0000259" key="10">
    <source>
        <dbReference type="Pfam" id="PF23598"/>
    </source>
</evidence>
<dbReference type="SMR" id="A0A8I6X2V8"/>
<dbReference type="InterPro" id="IPR058922">
    <property type="entry name" value="WHD_DRP"/>
</dbReference>
<feature type="domain" description="Disease resistance protein winged helix" evidence="9">
    <location>
        <begin position="433"/>
        <end position="505"/>
    </location>
</feature>
<dbReference type="Pfam" id="PF23598">
    <property type="entry name" value="LRR_14"/>
    <property type="match status" value="1"/>
</dbReference>
<dbReference type="InterPro" id="IPR032675">
    <property type="entry name" value="LRR_dom_sf"/>
</dbReference>
<dbReference type="PRINTS" id="PR00364">
    <property type="entry name" value="DISEASERSIST"/>
</dbReference>
<keyword evidence="12" id="KW-1185">Reference proteome</keyword>
<dbReference type="SUPFAM" id="SSF52540">
    <property type="entry name" value="P-loop containing nucleoside triphosphate hydrolases"/>
    <property type="match status" value="1"/>
</dbReference>
<dbReference type="Gramene" id="HORVU.MOREX.r2.3HG0192440.1">
    <property type="protein sequence ID" value="HORVU.MOREX.r2.3HG0192440.1"/>
    <property type="gene ID" value="HORVU.MOREX.r2.3HG0192440"/>
</dbReference>
<evidence type="ECO:0000259" key="8">
    <source>
        <dbReference type="Pfam" id="PF18052"/>
    </source>
</evidence>
<evidence type="ECO:0000256" key="3">
    <source>
        <dbReference type="ARBA" id="ARBA00022737"/>
    </source>
</evidence>
<dbReference type="InterPro" id="IPR042197">
    <property type="entry name" value="Apaf_helical"/>
</dbReference>
<proteinExistence type="inferred from homology"/>
<dbReference type="InterPro" id="IPR027417">
    <property type="entry name" value="P-loop_NTPase"/>
</dbReference>
<evidence type="ECO:0000256" key="1">
    <source>
        <dbReference type="ARBA" id="ARBA00008894"/>
    </source>
</evidence>
<evidence type="ECO:0000259" key="7">
    <source>
        <dbReference type="Pfam" id="PF00931"/>
    </source>
</evidence>
<feature type="domain" description="Disease resistance R13L4/SHOC-2-like LRR" evidence="10">
    <location>
        <begin position="554"/>
        <end position="918"/>
    </location>
</feature>